<organism evidence="1 2">
    <name type="scientific">Prymnesium parvum</name>
    <name type="common">Toxic golden alga</name>
    <dbReference type="NCBI Taxonomy" id="97485"/>
    <lineage>
        <taxon>Eukaryota</taxon>
        <taxon>Haptista</taxon>
        <taxon>Haptophyta</taxon>
        <taxon>Prymnesiophyceae</taxon>
        <taxon>Prymnesiales</taxon>
        <taxon>Prymnesiaceae</taxon>
        <taxon>Prymnesium</taxon>
    </lineage>
</organism>
<evidence type="ECO:0000313" key="1">
    <source>
        <dbReference type="EMBL" id="KAL1510267.1"/>
    </source>
</evidence>
<comment type="caution">
    <text evidence="1">The sequence shown here is derived from an EMBL/GenBank/DDBJ whole genome shotgun (WGS) entry which is preliminary data.</text>
</comment>
<gene>
    <name evidence="1" type="ORF">AB1Y20_006589</name>
</gene>
<dbReference type="EMBL" id="JBGBPQ010000015">
    <property type="protein sequence ID" value="KAL1510267.1"/>
    <property type="molecule type" value="Genomic_DNA"/>
</dbReference>
<proteinExistence type="predicted"/>
<dbReference type="AlphaFoldDB" id="A0AB34IYI6"/>
<sequence>MPPSLLQAGIALVRELTRASCLDSVDEVVRECKTLVAAHESPAKSAAAAPAPLAVVTAKEIKRLLASDDVAALQTASTSDAERDAAAPSECSACGDSACGEAYSQPATTSCTITSTVVAKCSHAERTLLNGTSLYQYDLFTSENITEARHKAHRTAIIHLPDESLYPYCHFTTENITKARRKSHRTTVTYNTRTSTSSTSADAKDIHHGYRAYVCTTC</sequence>
<protein>
    <submittedName>
        <fullName evidence="1">Uncharacterized protein</fullName>
    </submittedName>
</protein>
<keyword evidence="2" id="KW-1185">Reference proteome</keyword>
<name>A0AB34IYI6_PRYPA</name>
<dbReference type="Proteomes" id="UP001515480">
    <property type="component" value="Unassembled WGS sequence"/>
</dbReference>
<reference evidence="1 2" key="1">
    <citation type="journal article" date="2024" name="Science">
        <title>Giant polyketide synthase enzymes in the biosynthesis of giant marine polyether toxins.</title>
        <authorList>
            <person name="Fallon T.R."/>
            <person name="Shende V.V."/>
            <person name="Wierzbicki I.H."/>
            <person name="Pendleton A.L."/>
            <person name="Watervoot N.F."/>
            <person name="Auber R.P."/>
            <person name="Gonzalez D.J."/>
            <person name="Wisecaver J.H."/>
            <person name="Moore B.S."/>
        </authorList>
    </citation>
    <scope>NUCLEOTIDE SEQUENCE [LARGE SCALE GENOMIC DNA]</scope>
    <source>
        <strain evidence="1 2">12B1</strain>
    </source>
</reference>
<accession>A0AB34IYI6</accession>
<evidence type="ECO:0000313" key="2">
    <source>
        <dbReference type="Proteomes" id="UP001515480"/>
    </source>
</evidence>